<dbReference type="AlphaFoldDB" id="A0A5K4F5Z7"/>
<organism evidence="2 4">
    <name type="scientific">Schistosoma mansoni</name>
    <name type="common">Blood fluke</name>
    <dbReference type="NCBI Taxonomy" id="6183"/>
    <lineage>
        <taxon>Eukaryota</taxon>
        <taxon>Metazoa</taxon>
        <taxon>Spiralia</taxon>
        <taxon>Lophotrochozoa</taxon>
        <taxon>Platyhelminthes</taxon>
        <taxon>Trematoda</taxon>
        <taxon>Digenea</taxon>
        <taxon>Strigeidida</taxon>
        <taxon>Schistosomatoidea</taxon>
        <taxon>Schistosomatidae</taxon>
        <taxon>Schistosoma</taxon>
    </lineage>
</organism>
<keyword evidence="1" id="KW-0812">Transmembrane</keyword>
<evidence type="ECO:0000313" key="3">
    <source>
        <dbReference type="WBParaSite" id="Smp_325550.1"/>
    </source>
</evidence>
<keyword evidence="1" id="KW-1133">Transmembrane helix</keyword>
<keyword evidence="1" id="KW-0472">Membrane</keyword>
<dbReference type="Proteomes" id="UP000008854">
    <property type="component" value="Unassembled WGS sequence"/>
</dbReference>
<evidence type="ECO:0000313" key="4">
    <source>
        <dbReference type="WBParaSite" id="Smp_325560.1"/>
    </source>
</evidence>
<accession>A0A5K4F5Z7</accession>
<reference evidence="2" key="1">
    <citation type="journal article" date="2012" name="PLoS Negl. Trop. Dis.">
        <title>A systematically improved high quality genome and transcriptome of the human blood fluke Schistosoma mansoni.</title>
        <authorList>
            <person name="Protasio A.V."/>
            <person name="Tsai I.J."/>
            <person name="Babbage A."/>
            <person name="Nichol S."/>
            <person name="Hunt M."/>
            <person name="Aslett M.A."/>
            <person name="De Silva N."/>
            <person name="Velarde G.S."/>
            <person name="Anderson T.J."/>
            <person name="Clark R.C."/>
            <person name="Davidson C."/>
            <person name="Dillon G.P."/>
            <person name="Holroyd N.E."/>
            <person name="LoVerde P.T."/>
            <person name="Lloyd C."/>
            <person name="McQuillan J."/>
            <person name="Oliveira G."/>
            <person name="Otto T.D."/>
            <person name="Parker-Manuel S.J."/>
            <person name="Quail M.A."/>
            <person name="Wilson R.A."/>
            <person name="Zerlotini A."/>
            <person name="Dunne D.W."/>
            <person name="Berriman M."/>
        </authorList>
    </citation>
    <scope>NUCLEOTIDE SEQUENCE [LARGE SCALE GENOMIC DNA]</scope>
    <source>
        <strain evidence="2">Puerto Rican</strain>
    </source>
</reference>
<proteinExistence type="predicted"/>
<feature type="transmembrane region" description="Helical" evidence="1">
    <location>
        <begin position="21"/>
        <end position="46"/>
    </location>
</feature>
<dbReference type="WBParaSite" id="Smp_325560.1">
    <property type="protein sequence ID" value="Smp_325560.1"/>
    <property type="gene ID" value="Smp_325560"/>
</dbReference>
<evidence type="ECO:0000313" key="2">
    <source>
        <dbReference type="Proteomes" id="UP000008854"/>
    </source>
</evidence>
<dbReference type="InParanoid" id="A0A5K4F5Z7"/>
<dbReference type="WBParaSite" id="Smp_325580.1">
    <property type="protein sequence ID" value="Smp_325580.1"/>
    <property type="gene ID" value="Smp_325580"/>
</dbReference>
<keyword evidence="2" id="KW-1185">Reference proteome</keyword>
<sequence length="61" mass="7310">MIQNLKKMGDKQLRMFQYTDSTKLLGTLFKLYFFIYILSTFIIQIVESQEKPKFSHSWVGK</sequence>
<evidence type="ECO:0000256" key="1">
    <source>
        <dbReference type="SAM" id="Phobius"/>
    </source>
</evidence>
<reference evidence="3 4" key="2">
    <citation type="submission" date="2019-11" db="UniProtKB">
        <authorList>
            <consortium name="WormBaseParasite"/>
        </authorList>
    </citation>
    <scope>IDENTIFICATION</scope>
    <source>
        <strain evidence="3 4">Puerto Rican</strain>
    </source>
</reference>
<protein>
    <submittedName>
        <fullName evidence="3 4">Uncharacterized protein</fullName>
    </submittedName>
</protein>
<dbReference type="WBParaSite" id="Smp_325550.1">
    <property type="protein sequence ID" value="Smp_325550.1"/>
    <property type="gene ID" value="Smp_325550"/>
</dbReference>
<name>A0A5K4F5Z7_SCHMA</name>